<dbReference type="EMBL" id="CM056818">
    <property type="protein sequence ID" value="KAJ8622746.1"/>
    <property type="molecule type" value="Genomic_DNA"/>
</dbReference>
<protein>
    <submittedName>
        <fullName evidence="1">Uncharacterized protein</fullName>
    </submittedName>
</protein>
<gene>
    <name evidence="1" type="ORF">MRB53_031275</name>
</gene>
<accession>A0ACC2KPF2</accession>
<dbReference type="Proteomes" id="UP001234297">
    <property type="component" value="Chromosome 10"/>
</dbReference>
<organism evidence="1 2">
    <name type="scientific">Persea americana</name>
    <name type="common">Avocado</name>
    <dbReference type="NCBI Taxonomy" id="3435"/>
    <lineage>
        <taxon>Eukaryota</taxon>
        <taxon>Viridiplantae</taxon>
        <taxon>Streptophyta</taxon>
        <taxon>Embryophyta</taxon>
        <taxon>Tracheophyta</taxon>
        <taxon>Spermatophyta</taxon>
        <taxon>Magnoliopsida</taxon>
        <taxon>Magnoliidae</taxon>
        <taxon>Laurales</taxon>
        <taxon>Lauraceae</taxon>
        <taxon>Persea</taxon>
    </lineage>
</organism>
<proteinExistence type="predicted"/>
<reference evidence="1 2" key="1">
    <citation type="journal article" date="2022" name="Hortic Res">
        <title>A haplotype resolved chromosomal level avocado genome allows analysis of novel avocado genes.</title>
        <authorList>
            <person name="Nath O."/>
            <person name="Fletcher S.J."/>
            <person name="Hayward A."/>
            <person name="Shaw L.M."/>
            <person name="Masouleh A.K."/>
            <person name="Furtado A."/>
            <person name="Henry R.J."/>
            <person name="Mitter N."/>
        </authorList>
    </citation>
    <scope>NUCLEOTIDE SEQUENCE [LARGE SCALE GENOMIC DNA]</scope>
    <source>
        <strain evidence="2">cv. Hass</strain>
    </source>
</reference>
<sequence>MVLFLSHKNKMCVRKLGLLARAFELFHRMRLSELRPDSVSILSLTQLSAVVKNLNVTKAVHCLQIRVRVEVYVSVPNT</sequence>
<comment type="caution">
    <text evidence="1">The sequence shown here is derived from an EMBL/GenBank/DDBJ whole genome shotgun (WGS) entry which is preliminary data.</text>
</comment>
<evidence type="ECO:0000313" key="1">
    <source>
        <dbReference type="EMBL" id="KAJ8622746.1"/>
    </source>
</evidence>
<name>A0ACC2KPF2_PERAE</name>
<evidence type="ECO:0000313" key="2">
    <source>
        <dbReference type="Proteomes" id="UP001234297"/>
    </source>
</evidence>
<keyword evidence="2" id="KW-1185">Reference proteome</keyword>